<feature type="transmembrane region" description="Helical" evidence="1">
    <location>
        <begin position="131"/>
        <end position="155"/>
    </location>
</feature>
<feature type="transmembrane region" description="Helical" evidence="1">
    <location>
        <begin position="102"/>
        <end position="125"/>
    </location>
</feature>
<feature type="transmembrane region" description="Helical" evidence="1">
    <location>
        <begin position="190"/>
        <end position="211"/>
    </location>
</feature>
<keyword evidence="1" id="KW-0812">Transmembrane</keyword>
<evidence type="ECO:0000313" key="2">
    <source>
        <dbReference type="EMBL" id="PIT52581.1"/>
    </source>
</evidence>
<keyword evidence="1" id="KW-1133">Transmembrane helix</keyword>
<keyword evidence="1" id="KW-0472">Membrane</keyword>
<organism evidence="2 3">
    <name type="scientific">Snodgrassella alvi</name>
    <dbReference type="NCBI Taxonomy" id="1196083"/>
    <lineage>
        <taxon>Bacteria</taxon>
        <taxon>Pseudomonadati</taxon>
        <taxon>Pseudomonadota</taxon>
        <taxon>Betaproteobacteria</taxon>
        <taxon>Neisseriales</taxon>
        <taxon>Neisseriaceae</taxon>
        <taxon>Snodgrassella</taxon>
    </lineage>
</organism>
<comment type="caution">
    <text evidence="2">The sequence shown here is derived from an EMBL/GenBank/DDBJ whole genome shotgun (WGS) entry which is preliminary data.</text>
</comment>
<evidence type="ECO:0000313" key="3">
    <source>
        <dbReference type="Proteomes" id="UP000231484"/>
    </source>
</evidence>
<dbReference type="EMBL" id="MEIQ01000024">
    <property type="protein sequence ID" value="PIT52581.1"/>
    <property type="molecule type" value="Genomic_DNA"/>
</dbReference>
<dbReference type="AlphaFoldDB" id="A0A2N9XTL8"/>
<dbReference type="Proteomes" id="UP000231484">
    <property type="component" value="Unassembled WGS sequence"/>
</dbReference>
<name>A0A2N9XTL8_9NEIS</name>
<protein>
    <submittedName>
        <fullName evidence="2">Uncharacterized protein</fullName>
    </submittedName>
</protein>
<accession>A0A2N9XTL8</accession>
<feature type="transmembrane region" description="Helical" evidence="1">
    <location>
        <begin position="20"/>
        <end position="42"/>
    </location>
</feature>
<feature type="transmembrane region" description="Helical" evidence="1">
    <location>
        <begin position="48"/>
        <end position="81"/>
    </location>
</feature>
<evidence type="ECO:0000256" key="1">
    <source>
        <dbReference type="SAM" id="Phobius"/>
    </source>
</evidence>
<sequence length="304" mass="34753">MDKLESNLRVIKNTLGVFGIIGNVIGTIIVIFYCCTIRFFPAGLSVGDVLFCLCIFAIFGILYIVFIGVLHLASKLFLILFEKQIYKILIKKKINPVTFSKDRLFILCLSVIANILILFIAYRIWIQSSSLQTSLVFGFTVYMAIFCVGCMNVFISQWEELKLKNESEPSEENDRRLYFYIRNIKISSKFLFRVGMFITPLIVVSGIYVGLTNITLSLIGVRQSDVTIYVDKNYQHLFYNSENKDYFDKINCSSACQLEHVNILMTNIGTKTKFQIPAKSIHNTTDSPIEFEVPNEAIKGIRNK</sequence>
<gene>
    <name evidence="2" type="ORF">BHC48_02115</name>
</gene>
<reference evidence="2 3" key="1">
    <citation type="journal article" date="2017" name="MBio">
        <title>Type VI secretion-mediated competition in the bee gut microbiome.</title>
        <authorList>
            <person name="Steele M.I."/>
            <person name="Kwong W.K."/>
            <person name="Powell J.E."/>
            <person name="Whiteley M."/>
            <person name="Moran N.A."/>
        </authorList>
    </citation>
    <scope>NUCLEOTIDE SEQUENCE [LARGE SCALE GENOMIC DNA]</scope>
    <source>
        <strain evidence="2 3">Occ4-2</strain>
    </source>
</reference>
<proteinExistence type="predicted"/>